<comment type="caution">
    <text evidence="3">The sequence shown here is derived from an EMBL/GenBank/DDBJ whole genome shotgun (WGS) entry which is preliminary data.</text>
</comment>
<protein>
    <recommendedName>
        <fullName evidence="2">Sacsin/Nov domain-containing protein</fullName>
    </recommendedName>
</protein>
<name>A0ABS5BY92_9BACT</name>
<evidence type="ECO:0000313" key="3">
    <source>
        <dbReference type="EMBL" id="MBP3957853.1"/>
    </source>
</evidence>
<dbReference type="PANTHER" id="PTHR15600">
    <property type="entry name" value="SACSIN"/>
    <property type="match status" value="1"/>
</dbReference>
<dbReference type="EMBL" id="JAGKQQ010000001">
    <property type="protein sequence ID" value="MBP3957853.1"/>
    <property type="molecule type" value="Genomic_DNA"/>
</dbReference>
<dbReference type="InterPro" id="IPR036890">
    <property type="entry name" value="HATPase_C_sf"/>
</dbReference>
<keyword evidence="4" id="KW-1185">Reference proteome</keyword>
<feature type="region of interest" description="Disordered" evidence="1">
    <location>
        <begin position="1487"/>
        <end position="1506"/>
    </location>
</feature>
<dbReference type="Pfam" id="PF25794">
    <property type="entry name" value="SACS"/>
    <property type="match status" value="1"/>
</dbReference>
<organism evidence="3 4">
    <name type="scientific">Gemmata palustris</name>
    <dbReference type="NCBI Taxonomy" id="2822762"/>
    <lineage>
        <taxon>Bacteria</taxon>
        <taxon>Pseudomonadati</taxon>
        <taxon>Planctomycetota</taxon>
        <taxon>Planctomycetia</taxon>
        <taxon>Gemmatales</taxon>
        <taxon>Gemmataceae</taxon>
        <taxon>Gemmata</taxon>
    </lineage>
</organism>
<gene>
    <name evidence="3" type="ORF">J8F10_21580</name>
</gene>
<evidence type="ECO:0000259" key="2">
    <source>
        <dbReference type="Pfam" id="PF25794"/>
    </source>
</evidence>
<evidence type="ECO:0000256" key="1">
    <source>
        <dbReference type="SAM" id="MobiDB-lite"/>
    </source>
</evidence>
<feature type="domain" description="Sacsin/Nov" evidence="2">
    <location>
        <begin position="18"/>
        <end position="123"/>
    </location>
</feature>
<dbReference type="InterPro" id="IPR058210">
    <property type="entry name" value="SACS/Nov_dom"/>
</dbReference>
<dbReference type="Proteomes" id="UP000676565">
    <property type="component" value="Unassembled WGS sequence"/>
</dbReference>
<reference evidence="3 4" key="1">
    <citation type="submission" date="2021-04" db="EMBL/GenBank/DDBJ databases">
        <authorList>
            <person name="Ivanova A."/>
        </authorList>
    </citation>
    <scope>NUCLEOTIDE SEQUENCE [LARGE SCALE GENOMIC DNA]</scope>
    <source>
        <strain evidence="3 4">G18</strain>
    </source>
</reference>
<dbReference type="PANTHER" id="PTHR15600:SF42">
    <property type="entry name" value="SACSIN"/>
    <property type="match status" value="1"/>
</dbReference>
<accession>A0ABS5BY92</accession>
<proteinExistence type="predicted"/>
<dbReference type="InterPro" id="IPR052972">
    <property type="entry name" value="Sacsin_chaperone_reg"/>
</dbReference>
<sequence>MPKALALESNPFGRINELRSLLSDRYSRTAILKEWLQNADDAGATAVLVASVVTPSGCAHELLKAGSSAVVVLNDGKFDATDSAAIRQFGLNNKSGDGAAIGKFGLGLKSVFHLCEAFFFLSPTPTAGDPGGEFNNLVSPWSGTAHHAHWGDVDPADLDRLKAHLAPACRRLGERWFALWLPLRRRDYTHTARILNEPHDRPPSELLAPPDVIHLAPAGALLKQLSRVELWDGMPADDDRPAQRWELLTPGGRTHYRAWAPPNAPPATTLATQAGECDDGDGRASYALVEAWRNEKWANDAQRHSGWPSRFDLEGRPQPDKAQPHAAVVLTRRHGREGGLLHDAPAVFLPLTDGASCNRPPADVEFLLLRHGCFFVDSGRGGVYAGDGVRGMWNKELMRDGVLPLVVPAVAELAGVCDPAAKQRLTAAVQNWMKDNDRTDVCRDAGWGYRWRPDGSCWGLIPNNVRVLEIPAFADEALPARVLPGLAELADDYALIPATEPRLLARDPEPWPDDVLGQVLAVPEARQLLDGDALGYLVEFVAVNRRQFGESARQSLADALRRVFAVASNGELAEHKDRLVRLVGEIPPDRRRRLSLGGNWPAKTRQAVCGVSAVLIVPDGFDPAHAPGVGLFATPDAVGVLKLLAVDMSVGRNTNPAAEVIDALAEPAAMRDATADLTLWKVQCPEPDEKRDTDELRSLADLRSALNSQSLFVGPLNDELRELAAAVRTRLAVLAGDTACTLFTQTLPPRGDAGGILVHLETAPDLRVPEARVPLLSRMMRATGDESFSTHRRWAVRYLLHANRELPAKDDLYLPAALPAGEAAVIGRLAEAVLARRNRADHVLRSAELAKSLTELQRGEYGLVTLDWEGLARLLKDEQITPDLAFDDAERDALLDGLRNHKHAIRLLPLHDRVGGGRVSLADNCFWNVDKRVELGTLRDVVTLLNPHQTKPALATIQLEAGGKKLTHRDVVDLATTNDAAKHWDTLLTAMASVGTLGGEQVKQLAARPWLPLALAEGRFVQPDHVLHDEHLDSEIAAAVKRVALAADGPVPVGRLDPEVRQHRGFAECARQLFPNRAQILSKLGGLLGRDPQFQVGRIDDLSEWCEAFRTASPQVMAAAPLLAQAKRHALDECRSRLLPSLDRTPPIARLEEILAHLRKRFGQTDGGERRVVERVHNGYLRLLAAQPDEARAVLQRLKLLNQNGAWVEATKLCIAAGIDQADALDAIQAAILVGVARRQAPKSKLKATQEDSPKEVKSRLEVEFVNSAEALRKFFDPWRKADEQLAQWVGAFVALLGSCDLYKEYGEKCLGDQKKSVEKIWHETGMTADARRMSRQRFLIELTAVKGNVPVVNLLGEPFSARAATDVSHFLFGYEIEPFATKLADWDVHHLHLRVVDPMRATNPDELGRLRRLLEGTAERILSEVYSERNASLKPVLDTLTQGDLADVRIAQAELLDAAGHYLRTLGLIPELKPVLDKYQEAARRRAEESEAGQGNRKLEGASADELARDAHKALRDVLTTDGLARGKILAGLRVRLREKGYRPGSVLFELFQNADDAYSELGGATSARFGVSCAAGVLAVAHAGRRINHTVTPGRGQDRDLSKMLALHHSDKGAEAAVTGRFGLGFKSVFLASDQPRVVSGRLAFEVLGGVFPKSLPQIDTVPLRDRTGEHGLPAANATVFELNLVDGVEGEVLGPFRRLAHLLLVFARRIREVRADGQVITWVEREVVATPAGRVVVGRLDTDTGPRRAVVVRCGERGDVLFGLSDDGFVAMPDDVPSVWVTAPTAEEHRLGYLANARALPIDIGRSQVAWAHPDTGQALHELAEVVGEALVALFDAGVASLEVSADAEVVWRSFWGVARAKGVRGDLRDGLMWAPHGAARRLFSDRKTLPTGLDATVYSDLTSLTAVRGVVAGVMDQQTDVFRMVAGWETFRATHPPGSLVAASQMGDLLPELPRIDLATATGLEMATPFVEPSLAATLGRVLSRDRLNKLSDRGGEIERVKESLKVAQFRNAAGAWVFSTELVAVGAKSEEGLRAGFAPPDRVLSADYTGPAVEFFQACRGDMQAGVEVLEGWVHKADTEERRSAALRYLAQGELRQQLLLRLRNSRSNWTWLKALSREQMQAAGLNELEQAQLTAATNSSTTSVVPTRPQPPAASRVLERIASWWEKNQTTELKDYYGRIYPGGSRPAITADGLLNDAAVRKEWLKLFITGAVQTIGRVKPEQNRAFLRLCEREEWLRVLGDPRGGPKEWLMTVERYVDNPKNHTNSIRYFHWLRHFVGVDTIARHLDAYATSFLSVGRFKTKFTPHKVLTSRGSTEFQFGGPDAPTLAPILGIGASFVLRELVRSNVVTRADVYPYCFPPTRALRWRLEALGWLDDAKAPPADRSRSIHEFLEEHHPTDTAFGGAFDIPLLTCPEELFYPSSTTGVSTTPSLFPGGSK</sequence>
<dbReference type="NCBIfam" id="NF047352">
    <property type="entry name" value="P_loop_sacsin"/>
    <property type="match status" value="1"/>
</dbReference>
<dbReference type="RefSeq" id="WP_210657306.1">
    <property type="nucleotide sequence ID" value="NZ_JAGKQQ010000001.1"/>
</dbReference>
<dbReference type="SUPFAM" id="SSF55874">
    <property type="entry name" value="ATPase domain of HSP90 chaperone/DNA topoisomerase II/histidine kinase"/>
    <property type="match status" value="2"/>
</dbReference>
<dbReference type="Gene3D" id="3.30.565.10">
    <property type="entry name" value="Histidine kinase-like ATPase, C-terminal domain"/>
    <property type="match status" value="1"/>
</dbReference>
<evidence type="ECO:0000313" key="4">
    <source>
        <dbReference type="Proteomes" id="UP000676565"/>
    </source>
</evidence>